<evidence type="ECO:0000259" key="8">
    <source>
        <dbReference type="SMART" id="SM00065"/>
    </source>
</evidence>
<keyword evidence="7" id="KW-0067">ATP-binding</keyword>
<evidence type="ECO:0000313" key="10">
    <source>
        <dbReference type="EMBL" id="KAA2236484.1"/>
    </source>
</evidence>
<evidence type="ECO:0000256" key="7">
    <source>
        <dbReference type="ARBA" id="ARBA00022840"/>
    </source>
</evidence>
<dbReference type="AlphaFoldDB" id="A0A5B2VBY9"/>
<dbReference type="OrthoDB" id="341208at2"/>
<evidence type="ECO:0000256" key="6">
    <source>
        <dbReference type="ARBA" id="ARBA00022777"/>
    </source>
</evidence>
<dbReference type="EMBL" id="VUOA01000027">
    <property type="protein sequence ID" value="KAA2236484.1"/>
    <property type="molecule type" value="Genomic_DNA"/>
</dbReference>
<dbReference type="RefSeq" id="WP_149819011.1">
    <property type="nucleotide sequence ID" value="NZ_VUOA01000027.1"/>
</dbReference>
<evidence type="ECO:0000259" key="9">
    <source>
        <dbReference type="SMART" id="SM00911"/>
    </source>
</evidence>
<proteinExistence type="predicted"/>
<organism evidence="10 11">
    <name type="scientific">Salinarimonas soli</name>
    <dbReference type="NCBI Taxonomy" id="1638099"/>
    <lineage>
        <taxon>Bacteria</taxon>
        <taxon>Pseudomonadati</taxon>
        <taxon>Pseudomonadota</taxon>
        <taxon>Alphaproteobacteria</taxon>
        <taxon>Hyphomicrobiales</taxon>
        <taxon>Salinarimonadaceae</taxon>
        <taxon>Salinarimonas</taxon>
    </lineage>
</organism>
<protein>
    <recommendedName>
        <fullName evidence="2">histidine kinase</fullName>
        <ecNumber evidence="2">2.7.13.3</ecNumber>
    </recommendedName>
</protein>
<keyword evidence="6" id="KW-0418">Kinase</keyword>
<dbReference type="InterPro" id="IPR003018">
    <property type="entry name" value="GAF"/>
</dbReference>
<sequence length="382" mass="41993">MTGDQNFPWDEEQRLATLRAYAILDTPPEPDFDDIAHLAAHICGTPVSAISLVEDRRQWFKAEVGLGLRETPIEVSFCAKAALRPGLTIVPDAAADPRFSRNPLVAEHPHLRFYAGARLDSPAGLPLGTLCVLDYVPRDLSPDQRNALSALARQVVAQLELRHAIAARDEALAASRRAEERQALLVRELHHRTRNQLAVMQSLLGATARASHSTAEFYSAFSGRITSMARTQALLTEDYWQTASLRELLLNELRAHADEESGRIALSGPDLHLAADLAVPLSMALHELAINAARHGALSAPGGQVEVAWDERRDGLHRSLCLDWREHGGGPVEKPARRGVGSQIQRMLELQCNARVEITYAPDGLRFSVTAPLIEQRLVPAY</sequence>
<dbReference type="InterPro" id="IPR011102">
    <property type="entry name" value="Sig_transdc_His_kinase_HWE"/>
</dbReference>
<dbReference type="Pfam" id="PF07536">
    <property type="entry name" value="HWE_HK"/>
    <property type="match status" value="1"/>
</dbReference>
<evidence type="ECO:0000256" key="4">
    <source>
        <dbReference type="ARBA" id="ARBA00022679"/>
    </source>
</evidence>
<keyword evidence="5" id="KW-0547">Nucleotide-binding</keyword>
<dbReference type="SUPFAM" id="SSF55781">
    <property type="entry name" value="GAF domain-like"/>
    <property type="match status" value="1"/>
</dbReference>
<reference evidence="10 11" key="1">
    <citation type="submission" date="2019-09" db="EMBL/GenBank/DDBJ databases">
        <title>Salinarimonas rosea gen. nov., sp. nov., a new member of the a-2 subgroup of the Proteobacteria.</title>
        <authorList>
            <person name="Liu J."/>
        </authorList>
    </citation>
    <scope>NUCLEOTIDE SEQUENCE [LARGE SCALE GENOMIC DNA]</scope>
    <source>
        <strain evidence="10 11">BN140002</strain>
    </source>
</reference>
<keyword evidence="3" id="KW-0597">Phosphoprotein</keyword>
<feature type="domain" description="Signal transduction histidine kinase HWE region" evidence="9">
    <location>
        <begin position="188"/>
        <end position="270"/>
    </location>
</feature>
<dbReference type="Gene3D" id="3.30.450.40">
    <property type="match status" value="1"/>
</dbReference>
<evidence type="ECO:0000256" key="5">
    <source>
        <dbReference type="ARBA" id="ARBA00022741"/>
    </source>
</evidence>
<dbReference type="InterPro" id="IPR036890">
    <property type="entry name" value="HATPase_C_sf"/>
</dbReference>
<dbReference type="Gene3D" id="3.30.565.10">
    <property type="entry name" value="Histidine kinase-like ATPase, C-terminal domain"/>
    <property type="match status" value="1"/>
</dbReference>
<keyword evidence="4" id="KW-0808">Transferase</keyword>
<evidence type="ECO:0000256" key="2">
    <source>
        <dbReference type="ARBA" id="ARBA00012438"/>
    </source>
</evidence>
<dbReference type="PANTHER" id="PTHR43102">
    <property type="entry name" value="SLR1143 PROTEIN"/>
    <property type="match status" value="1"/>
</dbReference>
<dbReference type="EC" id="2.7.13.3" evidence="2"/>
<accession>A0A5B2VBY9</accession>
<name>A0A5B2VBY9_9HYPH</name>
<reference evidence="10 11" key="2">
    <citation type="submission" date="2019-09" db="EMBL/GenBank/DDBJ databases">
        <authorList>
            <person name="Jin C."/>
        </authorList>
    </citation>
    <scope>NUCLEOTIDE SEQUENCE [LARGE SCALE GENOMIC DNA]</scope>
    <source>
        <strain evidence="10 11">BN140002</strain>
    </source>
</reference>
<dbReference type="SMART" id="SM00065">
    <property type="entry name" value="GAF"/>
    <property type="match status" value="1"/>
</dbReference>
<evidence type="ECO:0000256" key="1">
    <source>
        <dbReference type="ARBA" id="ARBA00000085"/>
    </source>
</evidence>
<keyword evidence="11" id="KW-1185">Reference proteome</keyword>
<gene>
    <name evidence="10" type="ORF">F0L46_15200</name>
</gene>
<dbReference type="PANTHER" id="PTHR43102:SF2">
    <property type="entry name" value="GAF DOMAIN-CONTAINING PROTEIN"/>
    <property type="match status" value="1"/>
</dbReference>
<comment type="catalytic activity">
    <reaction evidence="1">
        <text>ATP + protein L-histidine = ADP + protein N-phospho-L-histidine.</text>
        <dbReference type="EC" id="2.7.13.3"/>
    </reaction>
</comment>
<dbReference type="GO" id="GO:0004673">
    <property type="term" value="F:protein histidine kinase activity"/>
    <property type="evidence" value="ECO:0007669"/>
    <property type="project" value="UniProtKB-EC"/>
</dbReference>
<evidence type="ECO:0000256" key="3">
    <source>
        <dbReference type="ARBA" id="ARBA00022553"/>
    </source>
</evidence>
<dbReference type="InterPro" id="IPR029016">
    <property type="entry name" value="GAF-like_dom_sf"/>
</dbReference>
<evidence type="ECO:0000313" key="11">
    <source>
        <dbReference type="Proteomes" id="UP000323142"/>
    </source>
</evidence>
<feature type="domain" description="GAF" evidence="8">
    <location>
        <begin position="27"/>
        <end position="169"/>
    </location>
</feature>
<dbReference type="Proteomes" id="UP000323142">
    <property type="component" value="Unassembled WGS sequence"/>
</dbReference>
<dbReference type="SMART" id="SM00911">
    <property type="entry name" value="HWE_HK"/>
    <property type="match status" value="1"/>
</dbReference>
<dbReference type="GO" id="GO:0005524">
    <property type="term" value="F:ATP binding"/>
    <property type="evidence" value="ECO:0007669"/>
    <property type="project" value="UniProtKB-KW"/>
</dbReference>
<comment type="caution">
    <text evidence="10">The sequence shown here is derived from an EMBL/GenBank/DDBJ whole genome shotgun (WGS) entry which is preliminary data.</text>
</comment>